<sequence length="2111" mass="240368">MLILKHFDTTTGNWIEIPNPEHRKPRQPKTLILTESIKPSILEVLARQAFPNEDPTDWFSVGKVDELSTPDELRSHPNGDIPLVSSKGRAIFGPAKMLPLIQQANGNVLNRSAYGSVQIGGCEKNITALINYLVVDRHTGENGGYLPNECAREWVSDGGGAIASQVAQEQFNTQEYLIQFRLLVIDDCHYAKGTVAAEKIADYLIRQPENNQPITLVLPIDAFKGAAKGKIEPGLYTRSVWFGEKERSRKGEMALSQPLADNVEGLRDRLPQVEQTLLELKDIVQDPRQLMQVFVEQYEKRAKKQNEKWIAPNVGSEEIIDRYRFFLEQSNSPLEIDEEESKSQYEDFIYLAIKAHPNLESHPFIGIPKFKTTLTDFVKDRFLETAIGKIHKGDRGMARASQQLQYGEICVPWMPDGETVLALRSPYLNHNGLRMMVNRHIDAMIAPNGNPRQGVILINDDSWGEIVTRLHAQAQQASATLQNQDLTLPPLADPPSALDNLDISQRIAFTEQFNQILQQLNASGANLSLLPYESDIEAMALDFDGDCLAVIEAHQLPNYAAEQSRKLQSEIYLPTPKREKVSVPEGTYYEEVIIHTSDGISVGVINNAVQTFTSLQAELDLFERYGGELKLQYAVVLQEMARNLITQTTNPKSRLNVSEALLPDYQAIATSPLSSGDALTTLFDRQRQIYRWMVQQGCIHNQDAVDLFKSWYKPNLQAVNSLTPLLFRNIEIIRDKKAHDVYTQRALNVNGYAPHEITSRLVNDTFQAYPLDLNPFHGFKQFCPDDYTPRQLLAIKEIKEQYDTLFNYATQQSQKSKIEDGHLFKLATTDEKTLEITNYKYFLNHNEARQIANTSIDHQVSITLVENDHYRTRKTHHLKAMAALPNGEVKAIGTVCELSRQALNLEAGQKLFVQTITLARPLSEKEQQLLFFQARQLTRQWRQSLDTQTPPHIVQQYFNAAWHLSTKEDKNNLYKVNNFVFDAFGDYILNSLRNSQFPYISYNATGLDKGANLTPEPFWQTDQPVQFKIKFDLEDEKKYWYIQNPETGDEYRFATVSDRTYQLPIGTTVQGVIKGDLSTTAYLTIDHPNAPQDREIIFGNLDKFSMAQHHFNNERHTVVLKTGLTPPQPYFYLNDTKIGKLSNESVELFQQTGQYREQTLTVHLSLSEKGNYKKLLATTAAQELPPFEILPLYPDQPLEDYAEQTVSLRLAIEQPKKALMGVHLQQSDGTLRPIGQFTNNWKVSRDALTQAGLFREETTFNATINSRLSAVTIKIDPDTLKFPPMGQWQRPHVITQPLSQSVDPITQHFLNALTHQPTIQYHFHQQWHLANGDQITLPTLGIAIDARLAETFDQTLEQLNVPHSIRNPGELTAYYESQKGLISFWLVPCDLSPKARNFLKNLSHYHYEADLTNLSESPYHQFLQQLVPPSEKAHEAIKSCYRELKPLYDSINKVPVRKLPTLLSVEDYAKQQADGRSQTQPTWKLTFDQTKLKSVIEKLEERKIPYEVATAQDLADEETRLGYLAIRIPLNVLNYPEHRPFTQALIYKFGEPLDANNNGNYWTRLREIEAGADSQISISPKSDLPSLKLPFIVKNTINSPLAKEPAFNTEITIKAKIQMTFSLEWEKFGQLSPYTNVTSTLEAMRQLGRDHTTRNFEPYRHWNVQNGDLAIAYNNQGQQVLFQVGKQYRITPEQVNNPEYRQNWENREKHSVNYLDQLAKQNPNNLWGLETIPLGDYRNGRVYEFKTQTDITHQIKSIQRGQKPDDLYQLIPKAPANKPELEKNRSKDRAMAAIATQFIGISTQPNTLVLSSTKDYQEAWGRYGLANTGQYTSNDIIMVSANLPTRGVTEQMIQNTFETAYRPLLDRAVAANAQFLVGNAKGGDQLVQAYLQTKGYSLTQNAQGFLIAQLSKQTQTFSNLDSFNGQSELNKKETLVPNRITKDQTLQKNSPPHEQKLSLLELENCLPLSKEYMPENIELQQLRTQQIAPVIAGFLKAKLLTQREKIQHEPKTGTMSYEGQENIISFDGTYLKLFDKITQTLKMIAQAHKNQLNHDIQWQSINLPDGSLGLTDADVKKFTEPNLQHMIKQTILQYSQQQQAETNGAVKSLTK</sequence>
<gene>
    <name evidence="1" type="ORF">C7H19_20035</name>
</gene>
<reference evidence="1 2" key="1">
    <citation type="submission" date="2018-03" db="EMBL/GenBank/DDBJ databases">
        <title>The ancient ancestry and fast evolution of plastids.</title>
        <authorList>
            <person name="Moore K.R."/>
            <person name="Magnabosco C."/>
            <person name="Momper L."/>
            <person name="Gold D.A."/>
            <person name="Bosak T."/>
            <person name="Fournier G.P."/>
        </authorList>
    </citation>
    <scope>NUCLEOTIDE SEQUENCE [LARGE SCALE GENOMIC DNA]</scope>
    <source>
        <strain evidence="1 2">CCALA 016</strain>
    </source>
</reference>
<accession>A0A2T1LT30</accession>
<dbReference type="RefSeq" id="WP_106458695.1">
    <property type="nucleotide sequence ID" value="NZ_PXOH01000030.1"/>
</dbReference>
<proteinExistence type="predicted"/>
<name>A0A2T1LT30_9CHRO</name>
<protein>
    <submittedName>
        <fullName evidence="1">Uncharacterized protein</fullName>
    </submittedName>
</protein>
<keyword evidence="2" id="KW-1185">Reference proteome</keyword>
<organism evidence="1 2">
    <name type="scientific">Aphanothece hegewaldii CCALA 016</name>
    <dbReference type="NCBI Taxonomy" id="2107694"/>
    <lineage>
        <taxon>Bacteria</taxon>
        <taxon>Bacillati</taxon>
        <taxon>Cyanobacteriota</taxon>
        <taxon>Cyanophyceae</taxon>
        <taxon>Oscillatoriophycideae</taxon>
        <taxon>Chroococcales</taxon>
        <taxon>Aphanothecaceae</taxon>
        <taxon>Aphanothece</taxon>
    </lineage>
</organism>
<dbReference type="EMBL" id="PXOH01000030">
    <property type="protein sequence ID" value="PSF33461.1"/>
    <property type="molecule type" value="Genomic_DNA"/>
</dbReference>
<comment type="caution">
    <text evidence="1">The sequence shown here is derived from an EMBL/GenBank/DDBJ whole genome shotgun (WGS) entry which is preliminary data.</text>
</comment>
<dbReference type="Proteomes" id="UP000239001">
    <property type="component" value="Unassembled WGS sequence"/>
</dbReference>
<evidence type="ECO:0000313" key="2">
    <source>
        <dbReference type="Proteomes" id="UP000239001"/>
    </source>
</evidence>
<dbReference type="OrthoDB" id="498999at2"/>
<reference evidence="1 2" key="2">
    <citation type="submission" date="2018-03" db="EMBL/GenBank/DDBJ databases">
        <authorList>
            <person name="Keele B.F."/>
        </authorList>
    </citation>
    <scope>NUCLEOTIDE SEQUENCE [LARGE SCALE GENOMIC DNA]</scope>
    <source>
        <strain evidence="1 2">CCALA 016</strain>
    </source>
</reference>
<evidence type="ECO:0000313" key="1">
    <source>
        <dbReference type="EMBL" id="PSF33461.1"/>
    </source>
</evidence>